<feature type="signal peptide" evidence="1">
    <location>
        <begin position="1"/>
        <end position="29"/>
    </location>
</feature>
<sequence>MQQLFTRHPLLLRRLRRMLQLVLPTAVAADTARSCYVTYQLAQQRFQEWEAEDNEDTHREVRHLLERVVSRCAKADADFWPPGVTAAALGSRSSSSASAGGAVSAGDIWALLGLDGSTATDAAAAAAEPAVQQAADGASGIVAAGSSDAAGGHFAEEEAAQLLRFQAQADEQAQREAGALRLAALPAAASQQAQRGAEIVVVTLNEALAHVASHVASLELPWSTLMAPPPGVVHVTLSDVVRILGSTRPARVARTGKSRLQTRILAAADATRDSLRASGLPLPQMQLSRKSALRCAVDWRGVHRPTAKPESLERDLACC</sequence>
<reference evidence="2" key="1">
    <citation type="submission" date="2020-11" db="EMBL/GenBank/DDBJ databases">
        <title>Chlorella ohadii genome sequencing and assembly.</title>
        <authorList>
            <person name="Murik O."/>
            <person name="Treves H."/>
            <person name="Kedem I."/>
            <person name="Shotland Y."/>
            <person name="Kaplan A."/>
        </authorList>
    </citation>
    <scope>NUCLEOTIDE SEQUENCE</scope>
    <source>
        <strain evidence="2">1</strain>
    </source>
</reference>
<dbReference type="Proteomes" id="UP001205105">
    <property type="component" value="Unassembled WGS sequence"/>
</dbReference>
<gene>
    <name evidence="2" type="ORF">COHA_006136</name>
</gene>
<keyword evidence="3" id="KW-1185">Reference proteome</keyword>
<comment type="caution">
    <text evidence="2">The sequence shown here is derived from an EMBL/GenBank/DDBJ whole genome shotgun (WGS) entry which is preliminary data.</text>
</comment>
<evidence type="ECO:0000313" key="2">
    <source>
        <dbReference type="EMBL" id="KAI7840094.1"/>
    </source>
</evidence>
<protein>
    <submittedName>
        <fullName evidence="2">Uncharacterized protein</fullName>
    </submittedName>
</protein>
<feature type="chain" id="PRO_5042198231" evidence="1">
    <location>
        <begin position="30"/>
        <end position="319"/>
    </location>
</feature>
<dbReference type="EMBL" id="JADXDR010000084">
    <property type="protein sequence ID" value="KAI7840094.1"/>
    <property type="molecule type" value="Genomic_DNA"/>
</dbReference>
<accession>A0AAD5H104</accession>
<proteinExistence type="predicted"/>
<organism evidence="2 3">
    <name type="scientific">Chlorella ohadii</name>
    <dbReference type="NCBI Taxonomy" id="2649997"/>
    <lineage>
        <taxon>Eukaryota</taxon>
        <taxon>Viridiplantae</taxon>
        <taxon>Chlorophyta</taxon>
        <taxon>core chlorophytes</taxon>
        <taxon>Trebouxiophyceae</taxon>
        <taxon>Chlorellales</taxon>
        <taxon>Chlorellaceae</taxon>
        <taxon>Chlorella clade</taxon>
        <taxon>Chlorella</taxon>
    </lineage>
</organism>
<dbReference type="AlphaFoldDB" id="A0AAD5H104"/>
<evidence type="ECO:0000313" key="3">
    <source>
        <dbReference type="Proteomes" id="UP001205105"/>
    </source>
</evidence>
<evidence type="ECO:0000256" key="1">
    <source>
        <dbReference type="SAM" id="SignalP"/>
    </source>
</evidence>
<keyword evidence="1" id="KW-0732">Signal</keyword>
<name>A0AAD5H104_9CHLO</name>